<comment type="cofactor">
    <cofactor evidence="1">
        <name>FAD</name>
        <dbReference type="ChEBI" id="CHEBI:57692"/>
    </cofactor>
</comment>
<evidence type="ECO:0000256" key="2">
    <source>
        <dbReference type="ARBA" id="ARBA00010790"/>
    </source>
</evidence>
<dbReference type="PRINTS" id="PR00069">
    <property type="entry name" value="ALDKETRDTASE"/>
</dbReference>
<dbReference type="SUPFAM" id="SSF51430">
    <property type="entry name" value="NAD(P)-linked oxidoreductase"/>
    <property type="match status" value="1"/>
</dbReference>
<dbReference type="Pfam" id="PF05199">
    <property type="entry name" value="GMC_oxred_C"/>
    <property type="match status" value="1"/>
</dbReference>
<evidence type="ECO:0000256" key="1">
    <source>
        <dbReference type="ARBA" id="ARBA00001974"/>
    </source>
</evidence>
<evidence type="ECO:0000313" key="10">
    <source>
        <dbReference type="EMBL" id="CAK9088252.1"/>
    </source>
</evidence>
<evidence type="ECO:0000256" key="5">
    <source>
        <dbReference type="SAM" id="SignalP"/>
    </source>
</evidence>
<comment type="similarity">
    <text evidence="2">Belongs to the GMC oxidoreductase family.</text>
</comment>
<evidence type="ECO:0000256" key="3">
    <source>
        <dbReference type="ARBA" id="ARBA00022630"/>
    </source>
</evidence>
<evidence type="ECO:0000313" key="11">
    <source>
        <dbReference type="Proteomes" id="UP001642484"/>
    </source>
</evidence>
<dbReference type="Proteomes" id="UP001642484">
    <property type="component" value="Unassembled WGS sequence"/>
</dbReference>
<reference evidence="9 11" key="1">
    <citation type="submission" date="2024-02" db="EMBL/GenBank/DDBJ databases">
        <authorList>
            <person name="Chen Y."/>
            <person name="Shah S."/>
            <person name="Dougan E. K."/>
            <person name="Thang M."/>
            <person name="Chan C."/>
        </authorList>
    </citation>
    <scope>NUCLEOTIDE SEQUENCE [LARGE SCALE GENOMIC DNA]</scope>
</reference>
<feature type="domain" description="Glucose-methanol-choline oxidoreductase N-terminal" evidence="7">
    <location>
        <begin position="88"/>
        <end position="213"/>
    </location>
</feature>
<dbReference type="PROSITE" id="PS00062">
    <property type="entry name" value="ALDOKETO_REDUCTASE_2"/>
    <property type="match status" value="1"/>
</dbReference>
<dbReference type="Pfam" id="PF00248">
    <property type="entry name" value="Aldo_ket_red"/>
    <property type="match status" value="1"/>
</dbReference>
<dbReference type="InterPro" id="IPR036188">
    <property type="entry name" value="FAD/NAD-bd_sf"/>
</dbReference>
<keyword evidence="5" id="KW-0732">Signal</keyword>
<dbReference type="InterPro" id="IPR036812">
    <property type="entry name" value="NAD(P)_OxRdtase_dom_sf"/>
</dbReference>
<feature type="chain" id="PRO_5045029487" evidence="5">
    <location>
        <begin position="19"/>
        <end position="951"/>
    </location>
</feature>
<keyword evidence="4" id="KW-0274">FAD</keyword>
<dbReference type="Gene3D" id="3.50.50.60">
    <property type="entry name" value="FAD/NAD(P)-binding domain"/>
    <property type="match status" value="1"/>
</dbReference>
<keyword evidence="11" id="KW-1185">Reference proteome</keyword>
<evidence type="ECO:0000259" key="7">
    <source>
        <dbReference type="Pfam" id="PF00732"/>
    </source>
</evidence>
<evidence type="ECO:0000313" key="9">
    <source>
        <dbReference type="EMBL" id="CAK9088124.1"/>
    </source>
</evidence>
<dbReference type="Pfam" id="PF00732">
    <property type="entry name" value="GMC_oxred_N"/>
    <property type="match status" value="2"/>
</dbReference>
<dbReference type="EMBL" id="CAXAMN010024617">
    <property type="protein sequence ID" value="CAK9088252.1"/>
    <property type="molecule type" value="Genomic_DNA"/>
</dbReference>
<dbReference type="EMBL" id="CAXAMN010024606">
    <property type="protein sequence ID" value="CAK9088124.1"/>
    <property type="molecule type" value="Genomic_DNA"/>
</dbReference>
<evidence type="ECO:0000259" key="8">
    <source>
        <dbReference type="Pfam" id="PF05199"/>
    </source>
</evidence>
<feature type="domain" description="Glucose-methanol-choline oxidoreductase C-terminal" evidence="8">
    <location>
        <begin position="503"/>
        <end position="633"/>
    </location>
</feature>
<dbReference type="InterPro" id="IPR012132">
    <property type="entry name" value="GMC_OxRdtase"/>
</dbReference>
<dbReference type="InterPro" id="IPR023210">
    <property type="entry name" value="NADP_OxRdtase_dom"/>
</dbReference>
<name>A0ABP0QIQ9_9DINO</name>
<dbReference type="SUPFAM" id="SSF54373">
    <property type="entry name" value="FAD-linked reductases, C-terminal domain"/>
    <property type="match status" value="1"/>
</dbReference>
<keyword evidence="3" id="KW-0285">Flavoprotein</keyword>
<accession>A0ABP0QIQ9</accession>
<feature type="domain" description="Glucose-methanol-choline oxidoreductase N-terminal" evidence="7">
    <location>
        <begin position="330"/>
        <end position="422"/>
    </location>
</feature>
<dbReference type="CDD" id="cd19071">
    <property type="entry name" value="AKR_AKR1-5-like"/>
    <property type="match status" value="1"/>
</dbReference>
<comment type="caution">
    <text evidence="9">The sequence shown here is derived from an EMBL/GenBank/DDBJ whole genome shotgun (WGS) entry which is preliminary data.</text>
</comment>
<sequence length="951" mass="104155">MGLPTLLACVAGFTVSSAQSDSECWIEEFNEQFCCGDQWGLTGNPACWNEEFSYLRCCGLEKLPRKPEEDARWEKIKASKDLEDGGEYDFIVVGAGSAGSVVASRLADAATADGRPWRVLVLEAGSWTDSEDAAHPDRATQRQEAWWPAVEVNWSLGKEGRTWKYATGRGVGGTASVNSMIYTRGSVSEYEAFGWRTADVISAFKSLEAPMEAPGFDVAVDFHRPLPQGAFGESPEKPGCHLTLISALSEELPPVFRQLLRAFERINVPFRVDPHGNITIHGVGGIWRSMGCGHPRCQPTRLSRVQLAAGRPRSTTYQNLASHLRSSPAHRFQTLTHAYAERVVFDGDKAIGVEVSIASSPKAVDQRLRFRAKKEVILATGVLATPKILTLSGIAEPKELERLDIPVVASSPSVSRYFHEHVGLSIVAHTNVPCPEGFHLTEDGSTTHLGNTDQFIGQIYAFMNATNNTPGAAGPLDTEVMLLEGCLEGHLTLTFTLILLQARTRGRLVVQSRNPFSSPHLDYKPLSNSEDIQVLANAIRLLYQGVFASPELAPFELGVSPGMEVIGDFHELAQWIRANIYYYSHPTGTARIERAGEPGVVDSELRVLGTRNLRVADTSVFPESPSGHSDAPARLAGELCARSILSNIQKEEVDKEVAGGPSVQLRGYPVRMPLRGFGTNGFQGEKVKNSLRSFFQLGGRMIDTALLYENHRDIGEALAAGTVPREEVFLISKIPPTEMGAEETYTAVQRAVDELGTHLDLVLLHWPANFDKKAPLPRCAAAGWRSCRAQAWRGMERAQNEGKVRALGVSNFGVRHLTELLADGPSLPIAVNQVEMHPWWPQLRLQKFCREKHIQLIAYGSLGSSLLGGATLRSPAVVKVAKRVGRTPAQVLLRWAIQQGIAVIPSSSSVGRMEENLAIYGWDLSAADMEDLKVYPADRMRIFLPDPENAP</sequence>
<dbReference type="Gene3D" id="3.20.20.100">
    <property type="entry name" value="NADP-dependent oxidoreductase domain"/>
    <property type="match status" value="1"/>
</dbReference>
<dbReference type="InterPro" id="IPR020471">
    <property type="entry name" value="AKR"/>
</dbReference>
<dbReference type="InterPro" id="IPR007867">
    <property type="entry name" value="GMC_OxRtase_C"/>
</dbReference>
<feature type="signal peptide" evidence="5">
    <location>
        <begin position="1"/>
        <end position="18"/>
    </location>
</feature>
<dbReference type="Gene3D" id="3.30.410.40">
    <property type="match status" value="1"/>
</dbReference>
<gene>
    <name evidence="9" type="ORF">CCMP2556_LOCUS42532</name>
    <name evidence="10" type="ORF">CCMP2556_LOCUS42578</name>
</gene>
<dbReference type="PANTHER" id="PTHR11552:SF147">
    <property type="entry name" value="CHOLINE DEHYDROGENASE, MITOCHONDRIAL"/>
    <property type="match status" value="1"/>
</dbReference>
<protein>
    <submittedName>
        <fullName evidence="9">Uncharacterized protein</fullName>
    </submittedName>
</protein>
<dbReference type="SUPFAM" id="SSF51905">
    <property type="entry name" value="FAD/NAD(P)-binding domain"/>
    <property type="match status" value="1"/>
</dbReference>
<organism evidence="9 11">
    <name type="scientific">Durusdinium trenchii</name>
    <dbReference type="NCBI Taxonomy" id="1381693"/>
    <lineage>
        <taxon>Eukaryota</taxon>
        <taxon>Sar</taxon>
        <taxon>Alveolata</taxon>
        <taxon>Dinophyceae</taxon>
        <taxon>Suessiales</taxon>
        <taxon>Symbiodiniaceae</taxon>
        <taxon>Durusdinium</taxon>
    </lineage>
</organism>
<evidence type="ECO:0000259" key="6">
    <source>
        <dbReference type="Pfam" id="PF00248"/>
    </source>
</evidence>
<dbReference type="InterPro" id="IPR018170">
    <property type="entry name" value="Aldo/ket_reductase_CS"/>
</dbReference>
<dbReference type="InterPro" id="IPR000172">
    <property type="entry name" value="GMC_OxRdtase_N"/>
</dbReference>
<dbReference type="PANTHER" id="PTHR11552">
    <property type="entry name" value="GLUCOSE-METHANOL-CHOLINE GMC OXIDOREDUCTASE"/>
    <property type="match status" value="1"/>
</dbReference>
<feature type="domain" description="NADP-dependent oxidoreductase" evidence="6">
    <location>
        <begin position="677"/>
        <end position="932"/>
    </location>
</feature>
<evidence type="ECO:0000256" key="4">
    <source>
        <dbReference type="ARBA" id="ARBA00022827"/>
    </source>
</evidence>
<proteinExistence type="inferred from homology"/>